<evidence type="ECO:0000313" key="10">
    <source>
        <dbReference type="EMBL" id="PWB87771.1"/>
    </source>
</evidence>
<dbReference type="GO" id="GO:0032329">
    <property type="term" value="P:serine transport"/>
    <property type="evidence" value="ECO:0007669"/>
    <property type="project" value="InterPro"/>
</dbReference>
<keyword evidence="5" id="KW-0769">Symport</keyword>
<keyword evidence="2" id="KW-0813">Transport</keyword>
<evidence type="ECO:0000256" key="3">
    <source>
        <dbReference type="ARBA" id="ARBA00022475"/>
    </source>
</evidence>
<dbReference type="PANTHER" id="PTHR42865">
    <property type="entry name" value="PROTON/GLUTAMATE-ASPARTATE SYMPORTER"/>
    <property type="match status" value="1"/>
</dbReference>
<dbReference type="SUPFAM" id="SSF118215">
    <property type="entry name" value="Proton glutamate symport protein"/>
    <property type="match status" value="1"/>
</dbReference>
<dbReference type="PRINTS" id="PR00173">
    <property type="entry name" value="EDTRNSPORT"/>
</dbReference>
<feature type="transmembrane region" description="Helical" evidence="9">
    <location>
        <begin position="208"/>
        <end position="230"/>
    </location>
</feature>
<dbReference type="Proteomes" id="UP000251717">
    <property type="component" value="Unassembled WGS sequence"/>
</dbReference>
<dbReference type="GO" id="GO:0015826">
    <property type="term" value="P:threonine transport"/>
    <property type="evidence" value="ECO:0007669"/>
    <property type="project" value="InterPro"/>
</dbReference>
<proteinExistence type="inferred from homology"/>
<keyword evidence="11" id="KW-1185">Reference proteome</keyword>
<dbReference type="PANTHER" id="PTHR42865:SF8">
    <property type="entry name" value="SERINE_THREONINE TRANSPORTER SSTT"/>
    <property type="match status" value="1"/>
</dbReference>
<dbReference type="GO" id="GO:0015293">
    <property type="term" value="F:symporter activity"/>
    <property type="evidence" value="ECO:0007669"/>
    <property type="project" value="UniProtKB-KW"/>
</dbReference>
<evidence type="ECO:0000256" key="6">
    <source>
        <dbReference type="ARBA" id="ARBA00022970"/>
    </source>
</evidence>
<evidence type="ECO:0000256" key="5">
    <source>
        <dbReference type="ARBA" id="ARBA00022847"/>
    </source>
</evidence>
<name>A0A315XN24_9EURY</name>
<keyword evidence="3" id="KW-1003">Cell membrane</keyword>
<organism evidence="10 11">
    <name type="scientific">Methanobrevibacter thaueri</name>
    <dbReference type="NCBI Taxonomy" id="190975"/>
    <lineage>
        <taxon>Archaea</taxon>
        <taxon>Methanobacteriati</taxon>
        <taxon>Methanobacteriota</taxon>
        <taxon>Methanomada group</taxon>
        <taxon>Methanobacteria</taxon>
        <taxon>Methanobacteriales</taxon>
        <taxon>Methanobacteriaceae</taxon>
        <taxon>Methanobrevibacter</taxon>
    </lineage>
</organism>
<feature type="transmembrane region" description="Helical" evidence="9">
    <location>
        <begin position="76"/>
        <end position="99"/>
    </location>
</feature>
<feature type="transmembrane region" description="Helical" evidence="9">
    <location>
        <begin position="12"/>
        <end position="30"/>
    </location>
</feature>
<evidence type="ECO:0000256" key="9">
    <source>
        <dbReference type="SAM" id="Phobius"/>
    </source>
</evidence>
<feature type="transmembrane region" description="Helical" evidence="9">
    <location>
        <begin position="180"/>
        <end position="202"/>
    </location>
</feature>
<dbReference type="Gene3D" id="1.10.3860.10">
    <property type="entry name" value="Sodium:dicarboxylate symporter"/>
    <property type="match status" value="1"/>
</dbReference>
<feature type="transmembrane region" description="Helical" evidence="9">
    <location>
        <begin position="141"/>
        <end position="159"/>
    </location>
</feature>
<protein>
    <submittedName>
        <fullName evidence="10">Serine/threonine transporter SstT</fullName>
    </submittedName>
</protein>
<dbReference type="InterPro" id="IPR023025">
    <property type="entry name" value="Ser_Thr_transp_SstT"/>
</dbReference>
<dbReference type="GO" id="GO:0005886">
    <property type="term" value="C:plasma membrane"/>
    <property type="evidence" value="ECO:0007669"/>
    <property type="project" value="UniProtKB-SubCell"/>
</dbReference>
<evidence type="ECO:0000256" key="4">
    <source>
        <dbReference type="ARBA" id="ARBA00022692"/>
    </source>
</evidence>
<dbReference type="HAMAP" id="MF_01582">
    <property type="entry name" value="Ser_Thr_transp_SstT"/>
    <property type="match status" value="1"/>
</dbReference>
<feature type="transmembrane region" description="Helical" evidence="9">
    <location>
        <begin position="42"/>
        <end position="64"/>
    </location>
</feature>
<reference evidence="10 11" key="1">
    <citation type="submission" date="2017-03" db="EMBL/GenBank/DDBJ databases">
        <title>Genome sequence of Methanobrevibacter thaueri.</title>
        <authorList>
            <person name="Poehlein A."/>
            <person name="Seedorf H."/>
            <person name="Daniel R."/>
        </authorList>
    </citation>
    <scope>NUCLEOTIDE SEQUENCE [LARGE SCALE GENOMIC DNA]</scope>
    <source>
        <strain evidence="10 11">DSM 11995</strain>
    </source>
</reference>
<dbReference type="InterPro" id="IPR036458">
    <property type="entry name" value="Na:dicarbo_symporter_sf"/>
</dbReference>
<dbReference type="EMBL" id="MZGS01000017">
    <property type="protein sequence ID" value="PWB87771.1"/>
    <property type="molecule type" value="Genomic_DNA"/>
</dbReference>
<comment type="caution">
    <text evidence="10">The sequence shown here is derived from an EMBL/GenBank/DDBJ whole genome shotgun (WGS) entry which is preliminary data.</text>
</comment>
<dbReference type="OrthoDB" id="3015at2157"/>
<keyword evidence="7 9" id="KW-1133">Transmembrane helix</keyword>
<dbReference type="NCBIfam" id="NF010151">
    <property type="entry name" value="PRK13628.1"/>
    <property type="match status" value="1"/>
</dbReference>
<accession>A0A315XN24</accession>
<keyword evidence="6" id="KW-0029">Amino-acid transport</keyword>
<dbReference type="AlphaFoldDB" id="A0A315XN24"/>
<sequence>MDIIKKWTESSLILKIIIGLVIGASLGLLVPEWKIIGFPGEIFVTALKSIAPILVFVLVASAISKARSGIGSRYRTVIIFYLFSTFLSAMVAVMGSYLFPVTIHLTTASTATAPGALQDVIGGMILKIFSNPIKSLAEGEYLGILFWSIILGIALKMVASDTTKDVITDIAEAVTKVVRFIIQCAPIGIMGLVFTSVSQSGLSIFTEYGQLILLLVGCIAFVAFVTDPLISGIALRRNPYPLVLTCLRESGIIAFFSRSSAANIPVNMNLCEKLGIDRDFFSISIPLGSTINMEGAAITITVMTLATCHTIGISVPLPVTIILCIISTLAACGASGVAGGSLLLIPMACSLFGIGQDISMQVVAVGFIIGVIQDSCETALNSAGDALFTATAEYYNRAKNGEPVNYMGEFAKGD</sequence>
<keyword evidence="4 9" id="KW-0812">Transmembrane</keyword>
<gene>
    <name evidence="10" type="primary">sstT</name>
    <name evidence="10" type="ORF">MBBTH_07400</name>
</gene>
<dbReference type="InterPro" id="IPR001991">
    <property type="entry name" value="Na-dicarboxylate_symporter"/>
</dbReference>
<evidence type="ECO:0000256" key="2">
    <source>
        <dbReference type="ARBA" id="ARBA00022448"/>
    </source>
</evidence>
<evidence type="ECO:0000256" key="1">
    <source>
        <dbReference type="ARBA" id="ARBA00004141"/>
    </source>
</evidence>
<evidence type="ECO:0000256" key="8">
    <source>
        <dbReference type="ARBA" id="ARBA00023136"/>
    </source>
</evidence>
<dbReference type="RefSeq" id="WP_116591710.1">
    <property type="nucleotide sequence ID" value="NZ_MZGS01000017.1"/>
</dbReference>
<feature type="transmembrane region" description="Helical" evidence="9">
    <location>
        <begin position="319"/>
        <end position="345"/>
    </location>
</feature>
<evidence type="ECO:0000313" key="11">
    <source>
        <dbReference type="Proteomes" id="UP000251717"/>
    </source>
</evidence>
<dbReference type="Pfam" id="PF00375">
    <property type="entry name" value="SDF"/>
    <property type="match status" value="1"/>
</dbReference>
<comment type="subcellular location">
    <subcellularLocation>
        <location evidence="1">Membrane</location>
        <topology evidence="1">Multi-pass membrane protein</topology>
    </subcellularLocation>
</comment>
<evidence type="ECO:0000256" key="7">
    <source>
        <dbReference type="ARBA" id="ARBA00022989"/>
    </source>
</evidence>
<keyword evidence="8 9" id="KW-0472">Membrane</keyword>